<evidence type="ECO:0000256" key="2">
    <source>
        <dbReference type="ARBA" id="ARBA00022517"/>
    </source>
</evidence>
<feature type="compositionally biased region" description="Basic residues" evidence="8">
    <location>
        <begin position="527"/>
        <end position="546"/>
    </location>
</feature>
<keyword evidence="5 7" id="KW-0687">Ribonucleoprotein</keyword>
<dbReference type="InterPro" id="IPR012173">
    <property type="entry name" value="Mpp10"/>
</dbReference>
<evidence type="ECO:0000256" key="5">
    <source>
        <dbReference type="ARBA" id="ARBA00023274"/>
    </source>
</evidence>
<feature type="compositionally biased region" description="Basic residues" evidence="8">
    <location>
        <begin position="258"/>
        <end position="275"/>
    </location>
</feature>
<feature type="compositionally biased region" description="Acidic residues" evidence="8">
    <location>
        <begin position="153"/>
        <end position="187"/>
    </location>
</feature>
<evidence type="ECO:0000256" key="6">
    <source>
        <dbReference type="ARBA" id="ARBA00029455"/>
    </source>
</evidence>
<evidence type="ECO:0000256" key="3">
    <source>
        <dbReference type="ARBA" id="ARBA00022552"/>
    </source>
</evidence>
<keyword evidence="2 7" id="KW-0690">Ribosome biogenesis</keyword>
<dbReference type="PIRSF" id="PIRSF017300">
    <property type="entry name" value="snoRNP_Mpp10"/>
    <property type="match status" value="1"/>
</dbReference>
<dbReference type="PANTHER" id="PTHR17039">
    <property type="entry name" value="U3 SMALL NUCLEOLAR RIBONUCLEOPROTEIN PROTEIN MPP10"/>
    <property type="match status" value="1"/>
</dbReference>
<keyword evidence="3 7" id="KW-0698">rRNA processing</keyword>
<feature type="compositionally biased region" description="Basic and acidic residues" evidence="8">
    <location>
        <begin position="236"/>
        <end position="255"/>
    </location>
</feature>
<dbReference type="Proteomes" id="UP000652761">
    <property type="component" value="Unassembled WGS sequence"/>
</dbReference>
<gene>
    <name evidence="9" type="ORF">Taro_031521</name>
</gene>
<evidence type="ECO:0000313" key="10">
    <source>
        <dbReference type="Proteomes" id="UP000652761"/>
    </source>
</evidence>
<dbReference type="GO" id="GO:0005732">
    <property type="term" value="C:sno(s)RNA-containing ribonucleoprotein complex"/>
    <property type="evidence" value="ECO:0007669"/>
    <property type="project" value="UniProtKB-UniRule"/>
</dbReference>
<dbReference type="EMBL" id="NMUH01002242">
    <property type="protein sequence ID" value="MQL98808.1"/>
    <property type="molecule type" value="Genomic_DNA"/>
</dbReference>
<comment type="function">
    <text evidence="7">Involved in nucleolar processing of pre-18S ribosomal RNA.</text>
</comment>
<evidence type="ECO:0000256" key="4">
    <source>
        <dbReference type="ARBA" id="ARBA00023242"/>
    </source>
</evidence>
<dbReference type="GO" id="GO:0006364">
    <property type="term" value="P:rRNA processing"/>
    <property type="evidence" value="ECO:0007669"/>
    <property type="project" value="UniProtKB-KW"/>
</dbReference>
<comment type="similarity">
    <text evidence="6 7">Belongs to the MPP10 family.</text>
</comment>
<dbReference type="GO" id="GO:0032040">
    <property type="term" value="C:small-subunit processome"/>
    <property type="evidence" value="ECO:0007669"/>
    <property type="project" value="TreeGrafter"/>
</dbReference>
<dbReference type="Pfam" id="PF04006">
    <property type="entry name" value="Mpp10"/>
    <property type="match status" value="1"/>
</dbReference>
<organism evidence="9 10">
    <name type="scientific">Colocasia esculenta</name>
    <name type="common">Wild taro</name>
    <name type="synonym">Arum esculentum</name>
    <dbReference type="NCBI Taxonomy" id="4460"/>
    <lineage>
        <taxon>Eukaryota</taxon>
        <taxon>Viridiplantae</taxon>
        <taxon>Streptophyta</taxon>
        <taxon>Embryophyta</taxon>
        <taxon>Tracheophyta</taxon>
        <taxon>Spermatophyta</taxon>
        <taxon>Magnoliopsida</taxon>
        <taxon>Liliopsida</taxon>
        <taxon>Araceae</taxon>
        <taxon>Aroideae</taxon>
        <taxon>Colocasieae</taxon>
        <taxon>Colocasia</taxon>
    </lineage>
</organism>
<dbReference type="GO" id="GO:0034457">
    <property type="term" value="C:Mpp10 complex"/>
    <property type="evidence" value="ECO:0007669"/>
    <property type="project" value="UniProtKB-UniRule"/>
</dbReference>
<feature type="region of interest" description="Disordered" evidence="8">
    <location>
        <begin position="520"/>
        <end position="546"/>
    </location>
</feature>
<comment type="subcellular location">
    <subcellularLocation>
        <location evidence="1 7">Nucleus</location>
        <location evidence="1 7">Nucleolus</location>
    </subcellularLocation>
</comment>
<comment type="caution">
    <text evidence="9">The sequence shown here is derived from an EMBL/GenBank/DDBJ whole genome shotgun (WGS) entry which is preliminary data.</text>
</comment>
<dbReference type="PANTHER" id="PTHR17039:SF0">
    <property type="entry name" value="U3 SMALL NUCLEOLAR RIBONUCLEOPROTEIN PROTEIN MPP10"/>
    <property type="match status" value="1"/>
</dbReference>
<keyword evidence="10" id="KW-1185">Reference proteome</keyword>
<evidence type="ECO:0000313" key="9">
    <source>
        <dbReference type="EMBL" id="MQL98808.1"/>
    </source>
</evidence>
<feature type="region of interest" description="Disordered" evidence="8">
    <location>
        <begin position="13"/>
        <end position="44"/>
    </location>
</feature>
<dbReference type="OrthoDB" id="445326at2759"/>
<protein>
    <recommendedName>
        <fullName evidence="7">U3 small nucleolar ribonucleoprotein protein MPP10</fullName>
    </recommendedName>
</protein>
<evidence type="ECO:0000256" key="8">
    <source>
        <dbReference type="SAM" id="MobiDB-lite"/>
    </source>
</evidence>
<keyword evidence="4 7" id="KW-0539">Nucleus</keyword>
<accession>A0A843VQ86</accession>
<feature type="region of interest" description="Disordered" evidence="8">
    <location>
        <begin position="142"/>
        <end position="318"/>
    </location>
</feature>
<reference evidence="9" key="1">
    <citation type="submission" date="2017-07" db="EMBL/GenBank/DDBJ databases">
        <title>Taro Niue Genome Assembly and Annotation.</title>
        <authorList>
            <person name="Atibalentja N."/>
            <person name="Keating K."/>
            <person name="Fields C.J."/>
        </authorList>
    </citation>
    <scope>NUCLEOTIDE SEQUENCE</scope>
    <source>
        <strain evidence="9">Niue_2</strain>
        <tissue evidence="9">Leaf</tissue>
    </source>
</reference>
<proteinExistence type="inferred from homology"/>
<name>A0A843VQ86_COLES</name>
<sequence length="546" mass="61767">MPYVRSCKIVEAPPSPRLSRASPMPLAAGMAPNPNPSGGVEHETSPQALEAVERLRSVPPPRFLSPSPDLSRLAREASAHLFASLLPVCPKSLPLDRLLTDENFDAEQIWHQIELQSRPLVSTIRRDVRRLEKMGPEELLGVEVVHEDRKGEEEENDLGAEENDVDVEEEDDMEEDEEDREGEEEAERDAGKSELGYLEGSEEDGDDDDEGSEQEGEEDYDEDEHLIENELYSVGNDHKNKDSDDDLFARYEDFYGGKNKKPSQSHDRKKIHHSSKKSELDHEENESPGGSDADVHNTDDGEDFDVQDNGELSTYERQRKELQLKIEQMEKENLGPKSWTMLGEVTGAKRPKNSALEVDLDFEHNKERPPITTEENTADIEDIILKRIREGHLDEVQRAPKLPTKAPKELKELDDTKSRKGLAEIYEEEYSQKAGLAAAPLSFSDEQKKEASFLFKKLCLKLDALSHFHFAPKPVIEDMSIQANVPALAMEEIAPLAVSDAAMLAPEEIFSGKGDFKEEKELTQADRKRRRAKKKRKFKGRHIALY</sequence>
<evidence type="ECO:0000256" key="1">
    <source>
        <dbReference type="ARBA" id="ARBA00004604"/>
    </source>
</evidence>
<feature type="compositionally biased region" description="Low complexity" evidence="8">
    <location>
        <begin position="17"/>
        <end position="26"/>
    </location>
</feature>
<evidence type="ECO:0000256" key="7">
    <source>
        <dbReference type="PIRNR" id="PIRNR017300"/>
    </source>
</evidence>
<dbReference type="AlphaFoldDB" id="A0A843VQ86"/>
<feature type="compositionally biased region" description="Acidic residues" evidence="8">
    <location>
        <begin position="200"/>
        <end position="225"/>
    </location>
</feature>